<evidence type="ECO:0000313" key="3">
    <source>
        <dbReference type="Proteomes" id="UP000789423"/>
    </source>
</evidence>
<name>A0ABM8YCI6_9BACI</name>
<comment type="caution">
    <text evidence="2">The sequence shown here is derived from an EMBL/GenBank/DDBJ whole genome shotgun (WGS) entry which is preliminary data.</text>
</comment>
<accession>A0ABM8YCI6</accession>
<proteinExistence type="predicted"/>
<protein>
    <submittedName>
        <fullName evidence="2">Uncharacterized protein</fullName>
    </submittedName>
</protein>
<keyword evidence="3" id="KW-1185">Reference proteome</keyword>
<sequence length="34" mass="4139">MEYYPSRFFTTNLSRYSRAARPPPQDLEKSEEDR</sequence>
<dbReference type="Proteomes" id="UP000789423">
    <property type="component" value="Unassembled WGS sequence"/>
</dbReference>
<evidence type="ECO:0000256" key="1">
    <source>
        <dbReference type="SAM" id="MobiDB-lite"/>
    </source>
</evidence>
<gene>
    <name evidence="2" type="ORF">BACCIP111899_02711</name>
</gene>
<reference evidence="2 3" key="1">
    <citation type="submission" date="2021-10" db="EMBL/GenBank/DDBJ databases">
        <authorList>
            <person name="Criscuolo A."/>
        </authorList>
    </citation>
    <scope>NUCLEOTIDE SEQUENCE [LARGE SCALE GENOMIC DNA]</scope>
    <source>
        <strain evidence="3">CIP 111899</strain>
    </source>
</reference>
<feature type="region of interest" description="Disordered" evidence="1">
    <location>
        <begin position="15"/>
        <end position="34"/>
    </location>
</feature>
<dbReference type="EMBL" id="CAKJTI010000013">
    <property type="protein sequence ID" value="CAG9613496.1"/>
    <property type="molecule type" value="Genomic_DNA"/>
</dbReference>
<evidence type="ECO:0000313" key="2">
    <source>
        <dbReference type="EMBL" id="CAG9613496.1"/>
    </source>
</evidence>
<organism evidence="2 3">
    <name type="scientific">Bacillus rhizoplanae</name>
    <dbReference type="NCBI Taxonomy" id="2880966"/>
    <lineage>
        <taxon>Bacteria</taxon>
        <taxon>Bacillati</taxon>
        <taxon>Bacillota</taxon>
        <taxon>Bacilli</taxon>
        <taxon>Bacillales</taxon>
        <taxon>Bacillaceae</taxon>
        <taxon>Bacillus</taxon>
    </lineage>
</organism>